<dbReference type="AlphaFoldDB" id="A0A6C1KR32"/>
<dbReference type="EMBL" id="VAUP01000028">
    <property type="protein sequence ID" value="TLX42366.1"/>
    <property type="molecule type" value="Genomic_DNA"/>
</dbReference>
<protein>
    <submittedName>
        <fullName evidence="2">Cell envelope biogenesis protein TolA</fullName>
    </submittedName>
</protein>
<feature type="compositionally biased region" description="Basic and acidic residues" evidence="1">
    <location>
        <begin position="57"/>
        <end position="87"/>
    </location>
</feature>
<name>A0A6C1KR32_XANAU</name>
<dbReference type="Gene3D" id="3.30.1150.10">
    <property type="match status" value="1"/>
</dbReference>
<reference evidence="2 3" key="1">
    <citation type="submission" date="2019-05" db="EMBL/GenBank/DDBJ databases">
        <authorList>
            <person name="Zhou X."/>
        </authorList>
    </citation>
    <scope>NUCLEOTIDE SEQUENCE [LARGE SCALE GENOMIC DNA]</scope>
    <source>
        <strain evidence="2 3">DSM 432</strain>
    </source>
</reference>
<evidence type="ECO:0000256" key="1">
    <source>
        <dbReference type="SAM" id="MobiDB-lite"/>
    </source>
</evidence>
<feature type="compositionally biased region" description="Pro residues" evidence="1">
    <location>
        <begin position="151"/>
        <end position="161"/>
    </location>
</feature>
<gene>
    <name evidence="2" type="ORF">FBQ73_11950</name>
</gene>
<dbReference type="OrthoDB" id="7161229at2"/>
<feature type="region of interest" description="Disordered" evidence="1">
    <location>
        <begin position="54"/>
        <end position="215"/>
    </location>
</feature>
<feature type="compositionally biased region" description="Polar residues" evidence="1">
    <location>
        <begin position="193"/>
        <end position="207"/>
    </location>
</feature>
<feature type="compositionally biased region" description="Basic and acidic residues" evidence="1">
    <location>
        <begin position="123"/>
        <end position="145"/>
    </location>
</feature>
<feature type="compositionally biased region" description="Pro residues" evidence="1">
    <location>
        <begin position="92"/>
        <end position="105"/>
    </location>
</feature>
<feature type="compositionally biased region" description="Polar residues" evidence="1">
    <location>
        <begin position="171"/>
        <end position="181"/>
    </location>
</feature>
<evidence type="ECO:0000313" key="3">
    <source>
        <dbReference type="Proteomes" id="UP000305131"/>
    </source>
</evidence>
<dbReference type="GeneID" id="95774166"/>
<dbReference type="Proteomes" id="UP000305131">
    <property type="component" value="Unassembled WGS sequence"/>
</dbReference>
<proteinExistence type="predicted"/>
<comment type="caution">
    <text evidence="2">The sequence shown here is derived from an EMBL/GenBank/DDBJ whole genome shotgun (WGS) entry which is preliminary data.</text>
</comment>
<dbReference type="RefSeq" id="WP_138399735.1">
    <property type="nucleotide sequence ID" value="NZ_JBAFVI010000008.1"/>
</dbReference>
<sequence>MRAGIAASTLLHAGVLVLTLVSFTGAKPFEPMPESLPVDVVSISEYTKLTKGARNAPKLDKPKQIAEKVGDPTPVEDAKLKASEKAPVEATAPPPPPPPPPPKVEPLPKDAAPAKVEPTPPKEQAELAPKPEQKKQEQPKDEAKTEAAAAPLPPRKPAPPKEQPKPVEANATPSEFNTDQIKQLLDKRAPSRQVASAEQVSTTSSLGSPRGEGQQLTASEIDAFRRRVMECWSTDGGNLDRNIRVDVNIYLNKDGTVAGAPQIEPGQPGSGQPAFQAYAMNGIRAIMACQPYKMFRPETYANWKTLPITLNDKLFSR</sequence>
<evidence type="ECO:0000313" key="2">
    <source>
        <dbReference type="EMBL" id="TLX42366.1"/>
    </source>
</evidence>
<accession>A0A6C1KR32</accession>
<organism evidence="2 3">
    <name type="scientific">Xanthobacter autotrophicus</name>
    <dbReference type="NCBI Taxonomy" id="280"/>
    <lineage>
        <taxon>Bacteria</taxon>
        <taxon>Pseudomonadati</taxon>
        <taxon>Pseudomonadota</taxon>
        <taxon>Alphaproteobacteria</taxon>
        <taxon>Hyphomicrobiales</taxon>
        <taxon>Xanthobacteraceae</taxon>
        <taxon>Xanthobacter</taxon>
    </lineage>
</organism>